<keyword evidence="1" id="KW-1133">Transmembrane helix</keyword>
<keyword evidence="1" id="KW-0472">Membrane</keyword>
<reference evidence="2 3" key="1">
    <citation type="submission" date="2016-10" db="EMBL/GenBank/DDBJ databases">
        <authorList>
            <person name="de Groot N.N."/>
        </authorList>
    </citation>
    <scope>NUCLEOTIDE SEQUENCE [LARGE SCALE GENOMIC DNA]</scope>
    <source>
        <strain evidence="2 3">DSM 13305</strain>
    </source>
</reference>
<sequence>MTEYIGDIGIIFLIVLIGIYMLWDQIFPD</sequence>
<dbReference type="EMBL" id="FODY01000005">
    <property type="protein sequence ID" value="SEO76978.1"/>
    <property type="molecule type" value="Genomic_DNA"/>
</dbReference>
<keyword evidence="3" id="KW-1185">Reference proteome</keyword>
<organism evidence="2 3">
    <name type="scientific">Propionispora vibrioides</name>
    <dbReference type="NCBI Taxonomy" id="112903"/>
    <lineage>
        <taxon>Bacteria</taxon>
        <taxon>Bacillati</taxon>
        <taxon>Bacillota</taxon>
        <taxon>Negativicutes</taxon>
        <taxon>Selenomonadales</taxon>
        <taxon>Sporomusaceae</taxon>
        <taxon>Propionispora</taxon>
    </lineage>
</organism>
<keyword evidence="1" id="KW-0812">Transmembrane</keyword>
<gene>
    <name evidence="2" type="ORF">SAMN04490178_10518</name>
</gene>
<feature type="transmembrane region" description="Helical" evidence="1">
    <location>
        <begin position="6"/>
        <end position="23"/>
    </location>
</feature>
<evidence type="ECO:0000313" key="3">
    <source>
        <dbReference type="Proteomes" id="UP000198847"/>
    </source>
</evidence>
<proteinExistence type="predicted"/>
<dbReference type="Proteomes" id="UP000198847">
    <property type="component" value="Unassembled WGS sequence"/>
</dbReference>
<name>A0A1H8SFA8_9FIRM</name>
<dbReference type="AlphaFoldDB" id="A0A1H8SFA8"/>
<accession>A0A1H8SFA8</accession>
<evidence type="ECO:0000256" key="1">
    <source>
        <dbReference type="SAM" id="Phobius"/>
    </source>
</evidence>
<evidence type="ECO:0000313" key="2">
    <source>
        <dbReference type="EMBL" id="SEO76978.1"/>
    </source>
</evidence>
<protein>
    <submittedName>
        <fullName evidence="2">Uncharacterized protein</fullName>
    </submittedName>
</protein>